<dbReference type="Pfam" id="PF00535">
    <property type="entry name" value="Glycos_transf_2"/>
    <property type="match status" value="1"/>
</dbReference>
<dbReference type="Gene3D" id="3.90.550.10">
    <property type="entry name" value="Spore Coat Polysaccharide Biosynthesis Protein SpsA, Chain A"/>
    <property type="match status" value="1"/>
</dbReference>
<keyword evidence="1" id="KW-1133">Transmembrane helix</keyword>
<evidence type="ECO:0000256" key="1">
    <source>
        <dbReference type="SAM" id="Phobius"/>
    </source>
</evidence>
<feature type="domain" description="Glycosyltransferase 2-like" evidence="2">
    <location>
        <begin position="9"/>
        <end position="166"/>
    </location>
</feature>
<protein>
    <submittedName>
        <fullName evidence="3">Glycosyltransferase family 2 protein</fullName>
    </submittedName>
</protein>
<accession>A0ABS7ZYL8</accession>
<feature type="transmembrane region" description="Helical" evidence="1">
    <location>
        <begin position="232"/>
        <end position="254"/>
    </location>
</feature>
<name>A0ABS7ZYL8_9FLAO</name>
<organism evidence="3 4">
    <name type="scientific">Chryseobacterium tagetis</name>
    <dbReference type="NCBI Taxonomy" id="2801334"/>
    <lineage>
        <taxon>Bacteria</taxon>
        <taxon>Pseudomonadati</taxon>
        <taxon>Bacteroidota</taxon>
        <taxon>Flavobacteriia</taxon>
        <taxon>Flavobacteriales</taxon>
        <taxon>Weeksellaceae</taxon>
        <taxon>Chryseobacterium group</taxon>
        <taxon>Chryseobacterium</taxon>
    </lineage>
</organism>
<dbReference type="InterPro" id="IPR050256">
    <property type="entry name" value="Glycosyltransferase_2"/>
</dbReference>
<dbReference type="PANTHER" id="PTHR48090">
    <property type="entry name" value="UNDECAPRENYL-PHOSPHATE 4-DEOXY-4-FORMAMIDO-L-ARABINOSE TRANSFERASE-RELATED"/>
    <property type="match status" value="1"/>
</dbReference>
<keyword evidence="1" id="KW-0812">Transmembrane</keyword>
<feature type="transmembrane region" description="Helical" evidence="1">
    <location>
        <begin position="266"/>
        <end position="289"/>
    </location>
</feature>
<dbReference type="SUPFAM" id="SSF53448">
    <property type="entry name" value="Nucleotide-diphospho-sugar transferases"/>
    <property type="match status" value="1"/>
</dbReference>
<evidence type="ECO:0000259" key="2">
    <source>
        <dbReference type="Pfam" id="PF00535"/>
    </source>
</evidence>
<dbReference type="PANTHER" id="PTHR48090:SF7">
    <property type="entry name" value="RFBJ PROTEIN"/>
    <property type="match status" value="1"/>
</dbReference>
<sequence length="308" mass="35501">MISAPKIAVLVPCYNEALTIEKVVKDFQQHIPEAEIFVYDNNSKDATVEIATKAGAIVGNEKKQGKANVVFRMFREIDADLYIMIDGDDTYPVECIREMVDQFTKNNCDMLVGDRLSNKSYKKENKRAFHNFGNNLVRNLINIFFGSELKDILSGYRIFSRKFVKNYASSIKGFELETDLSIYALHYGLAIEEYSINYRDRPEGSVSKLNTFTDGFKVIKLFFNLVRLYKPLLFFGMVSIVLFVLGILFMIIPIREYFEYQYVYKVPTLIFSIMLIIVSILSLATGLILDNISIIDKKNFKVRYNNTN</sequence>
<reference evidence="3 4" key="1">
    <citation type="submission" date="2021-09" db="EMBL/GenBank/DDBJ databases">
        <title>Genome sequencing and assembly of Chryseobacterium sp. RG1.</title>
        <authorList>
            <person name="Chhetri G."/>
        </authorList>
    </citation>
    <scope>NUCLEOTIDE SEQUENCE [LARGE SCALE GENOMIC DNA]</scope>
    <source>
        <strain evidence="3 4">RG1</strain>
    </source>
</reference>
<dbReference type="RefSeq" id="WP_225687104.1">
    <property type="nucleotide sequence ID" value="NZ_JAERSE020000002.1"/>
</dbReference>
<evidence type="ECO:0000313" key="3">
    <source>
        <dbReference type="EMBL" id="MCA6066816.1"/>
    </source>
</evidence>
<dbReference type="EMBL" id="JAERSE020000002">
    <property type="protein sequence ID" value="MCA6066816.1"/>
    <property type="molecule type" value="Genomic_DNA"/>
</dbReference>
<dbReference type="CDD" id="cd04179">
    <property type="entry name" value="DPM_DPG-synthase_like"/>
    <property type="match status" value="1"/>
</dbReference>
<keyword evidence="1" id="KW-0472">Membrane</keyword>
<dbReference type="InterPro" id="IPR001173">
    <property type="entry name" value="Glyco_trans_2-like"/>
</dbReference>
<proteinExistence type="predicted"/>
<dbReference type="Proteomes" id="UP000618240">
    <property type="component" value="Unassembled WGS sequence"/>
</dbReference>
<comment type="caution">
    <text evidence="3">The sequence shown here is derived from an EMBL/GenBank/DDBJ whole genome shotgun (WGS) entry which is preliminary data.</text>
</comment>
<gene>
    <name evidence="3" type="ORF">JI747_006485</name>
</gene>
<dbReference type="InterPro" id="IPR029044">
    <property type="entry name" value="Nucleotide-diphossugar_trans"/>
</dbReference>
<keyword evidence="4" id="KW-1185">Reference proteome</keyword>
<evidence type="ECO:0000313" key="4">
    <source>
        <dbReference type="Proteomes" id="UP000618240"/>
    </source>
</evidence>